<feature type="region of interest" description="Disordered" evidence="1">
    <location>
        <begin position="48"/>
        <end position="93"/>
    </location>
</feature>
<name>A0A7W6MAJ4_9RHOB</name>
<sequence length="116" mass="13255">MKGKDYPRTPDGHFFVSKGRMWRCTNPALDDSTRRAAVKELMQGRRGVQLAKTEDETRQARASVDAAKRRLGERGPVWWQDDSPDEGGKHPRNTIYAEWWASLDEETRAKGDPPKS</sequence>
<dbReference type="AlphaFoldDB" id="A0A7W6MAJ4"/>
<keyword evidence="3" id="KW-1185">Reference proteome</keyword>
<comment type="caution">
    <text evidence="2">The sequence shown here is derived from an EMBL/GenBank/DDBJ whole genome shotgun (WGS) entry which is preliminary data.</text>
</comment>
<protein>
    <submittedName>
        <fullName evidence="2">Uncharacterized protein</fullName>
    </submittedName>
</protein>
<dbReference type="RefSeq" id="WP_025056502.1">
    <property type="nucleotide sequence ID" value="NZ_JACIFU010000004.1"/>
</dbReference>
<organism evidence="2 3">
    <name type="scientific">Sulfitobacter noctilucicola</name>
    <dbReference type="NCBI Taxonomy" id="1342301"/>
    <lineage>
        <taxon>Bacteria</taxon>
        <taxon>Pseudomonadati</taxon>
        <taxon>Pseudomonadota</taxon>
        <taxon>Alphaproteobacteria</taxon>
        <taxon>Rhodobacterales</taxon>
        <taxon>Roseobacteraceae</taxon>
        <taxon>Sulfitobacter</taxon>
    </lineage>
</organism>
<accession>A0A7W6MAJ4</accession>
<dbReference type="Proteomes" id="UP000565745">
    <property type="component" value="Unassembled WGS sequence"/>
</dbReference>
<reference evidence="2 3" key="1">
    <citation type="submission" date="2020-08" db="EMBL/GenBank/DDBJ databases">
        <title>Genomic Encyclopedia of Type Strains, Phase IV (KMG-IV): sequencing the most valuable type-strain genomes for metagenomic binning, comparative biology and taxonomic classification.</title>
        <authorList>
            <person name="Goeker M."/>
        </authorList>
    </citation>
    <scope>NUCLEOTIDE SEQUENCE [LARGE SCALE GENOMIC DNA]</scope>
    <source>
        <strain evidence="2 3">DSM 101015</strain>
    </source>
</reference>
<evidence type="ECO:0000313" key="2">
    <source>
        <dbReference type="EMBL" id="MBB4175474.1"/>
    </source>
</evidence>
<gene>
    <name evidence="2" type="ORF">GGR93_003267</name>
</gene>
<evidence type="ECO:0000256" key="1">
    <source>
        <dbReference type="SAM" id="MobiDB-lite"/>
    </source>
</evidence>
<dbReference type="EMBL" id="JACIFU010000004">
    <property type="protein sequence ID" value="MBB4175474.1"/>
    <property type="molecule type" value="Genomic_DNA"/>
</dbReference>
<proteinExistence type="predicted"/>
<evidence type="ECO:0000313" key="3">
    <source>
        <dbReference type="Proteomes" id="UP000565745"/>
    </source>
</evidence>